<gene>
    <name evidence="2" type="ORF">Vretifemale_18504</name>
    <name evidence="3" type="ORF">Vretimale_16848</name>
</gene>
<dbReference type="Proteomes" id="UP000747110">
    <property type="component" value="Unassembled WGS sequence"/>
</dbReference>
<dbReference type="EMBL" id="BNCP01000060">
    <property type="protein sequence ID" value="GIL90769.1"/>
    <property type="molecule type" value="Genomic_DNA"/>
</dbReference>
<keyword evidence="4" id="KW-1185">Reference proteome</keyword>
<sequence>MQPDSLALNPCYRLRRSVQEYFRLVGITSSDAFQVALIISLTTPGTLLELHGRLAYSPADASPASIFDLQLFKDNEVTTLAELVNFNRTSHRTHFARFIRDGARQYANDALTRAGWGLQNIDLSRGLADATQANIVQNALRVAYENARAAALPAGSRLAGAANGTLGFYMDETNSSTPYYKYNWRQAAFVLLIGDLQKALNNWNAASGSPNVSTQLRPPQDGTSPTTLDTDCISSHDGAASSEV</sequence>
<evidence type="ECO:0000313" key="3">
    <source>
        <dbReference type="EMBL" id="GIM13784.1"/>
    </source>
</evidence>
<dbReference type="AlphaFoldDB" id="A0A8J4FVH7"/>
<proteinExistence type="predicted"/>
<dbReference type="EMBL" id="BNCQ01000051">
    <property type="protein sequence ID" value="GIM13784.1"/>
    <property type="molecule type" value="Genomic_DNA"/>
</dbReference>
<organism evidence="2 4">
    <name type="scientific">Volvox reticuliferus</name>
    <dbReference type="NCBI Taxonomy" id="1737510"/>
    <lineage>
        <taxon>Eukaryota</taxon>
        <taxon>Viridiplantae</taxon>
        <taxon>Chlorophyta</taxon>
        <taxon>core chlorophytes</taxon>
        <taxon>Chlorophyceae</taxon>
        <taxon>CS clade</taxon>
        <taxon>Chlamydomonadales</taxon>
        <taxon>Volvocaceae</taxon>
        <taxon>Volvox</taxon>
    </lineage>
</organism>
<comment type="caution">
    <text evidence="2">The sequence shown here is derived from an EMBL/GenBank/DDBJ whole genome shotgun (WGS) entry which is preliminary data.</text>
</comment>
<evidence type="ECO:0000313" key="2">
    <source>
        <dbReference type="EMBL" id="GIL90769.1"/>
    </source>
</evidence>
<dbReference type="Proteomes" id="UP000722791">
    <property type="component" value="Unassembled WGS sequence"/>
</dbReference>
<evidence type="ECO:0000256" key="1">
    <source>
        <dbReference type="SAM" id="MobiDB-lite"/>
    </source>
</evidence>
<reference evidence="2" key="1">
    <citation type="journal article" date="2021" name="Proc. Natl. Acad. Sci. U.S.A.">
        <title>Three genomes in the algal genus Volvox reveal the fate of a haploid sex-determining region after a transition to homothallism.</title>
        <authorList>
            <person name="Yamamoto K."/>
            <person name="Hamaji T."/>
            <person name="Kawai-Toyooka H."/>
            <person name="Matsuzaki R."/>
            <person name="Takahashi F."/>
            <person name="Nishimura Y."/>
            <person name="Kawachi M."/>
            <person name="Noguchi H."/>
            <person name="Minakuchi Y."/>
            <person name="Umen J.G."/>
            <person name="Toyoda A."/>
            <person name="Nozaki H."/>
        </authorList>
    </citation>
    <scope>NUCLEOTIDE SEQUENCE</scope>
    <source>
        <strain evidence="3">NIES-3785</strain>
        <strain evidence="2">NIES-3786</strain>
    </source>
</reference>
<protein>
    <submittedName>
        <fullName evidence="2">Uncharacterized protein</fullName>
    </submittedName>
</protein>
<name>A0A8J4FVH7_9CHLO</name>
<evidence type="ECO:0000313" key="4">
    <source>
        <dbReference type="Proteomes" id="UP000747110"/>
    </source>
</evidence>
<feature type="region of interest" description="Disordered" evidence="1">
    <location>
        <begin position="207"/>
        <end position="244"/>
    </location>
</feature>
<feature type="compositionally biased region" description="Polar residues" evidence="1">
    <location>
        <begin position="207"/>
        <end position="233"/>
    </location>
</feature>
<accession>A0A8J4FVH7</accession>